<feature type="compositionally biased region" description="Basic and acidic residues" evidence="1">
    <location>
        <begin position="67"/>
        <end position="88"/>
    </location>
</feature>
<organism evidence="2 3">
    <name type="scientific">Besnoitia besnoiti</name>
    <name type="common">Apicomplexan protozoan</name>
    <dbReference type="NCBI Taxonomy" id="94643"/>
    <lineage>
        <taxon>Eukaryota</taxon>
        <taxon>Sar</taxon>
        <taxon>Alveolata</taxon>
        <taxon>Apicomplexa</taxon>
        <taxon>Conoidasida</taxon>
        <taxon>Coccidia</taxon>
        <taxon>Eucoccidiorida</taxon>
        <taxon>Eimeriorina</taxon>
        <taxon>Sarcocystidae</taxon>
        <taxon>Besnoitia</taxon>
    </lineage>
</organism>
<keyword evidence="3" id="KW-1185">Reference proteome</keyword>
<dbReference type="Proteomes" id="UP000224006">
    <property type="component" value="Chromosome I"/>
</dbReference>
<evidence type="ECO:0000313" key="2">
    <source>
        <dbReference type="EMBL" id="PFH38310.1"/>
    </source>
</evidence>
<name>A0A2A9MQI5_BESBE</name>
<dbReference type="VEuPathDB" id="ToxoDB:BESB_006510"/>
<proteinExistence type="predicted"/>
<dbReference type="GeneID" id="40305714"/>
<evidence type="ECO:0000313" key="3">
    <source>
        <dbReference type="Proteomes" id="UP000224006"/>
    </source>
</evidence>
<dbReference type="RefSeq" id="XP_029222319.1">
    <property type="nucleotide sequence ID" value="XM_029359406.1"/>
</dbReference>
<gene>
    <name evidence="2" type="ORF">BESB_006510</name>
</gene>
<comment type="caution">
    <text evidence="2">The sequence shown here is derived from an EMBL/GenBank/DDBJ whole genome shotgun (WGS) entry which is preliminary data.</text>
</comment>
<feature type="compositionally biased region" description="Low complexity" evidence="1">
    <location>
        <begin position="52"/>
        <end position="65"/>
    </location>
</feature>
<reference evidence="2 3" key="1">
    <citation type="submission" date="2017-09" db="EMBL/GenBank/DDBJ databases">
        <title>Genome sequencing of Besnoitia besnoiti strain Bb-Ger1.</title>
        <authorList>
            <person name="Schares G."/>
            <person name="Venepally P."/>
            <person name="Lorenzi H.A."/>
        </authorList>
    </citation>
    <scope>NUCLEOTIDE SEQUENCE [LARGE SCALE GENOMIC DNA]</scope>
    <source>
        <strain evidence="2 3">Bb-Ger1</strain>
    </source>
</reference>
<sequence length="146" mass="16590">MRRRRLNGRHGALGSRAEAGVERRERRKIEAKKIRQRRRTRAWEKGRRKSQARAAAGRAGSAAQSPPEERRRELRGFSRQRENEHPSGEIEAPTSHAASQKCECFVGFFRLSSEPAASCASEKGKETRARQNDETAFLSCEKANEK</sequence>
<feature type="compositionally biased region" description="Basic and acidic residues" evidence="1">
    <location>
        <begin position="19"/>
        <end position="33"/>
    </location>
</feature>
<feature type="compositionally biased region" description="Basic residues" evidence="1">
    <location>
        <begin position="34"/>
        <end position="51"/>
    </location>
</feature>
<dbReference type="EMBL" id="NWUJ01000001">
    <property type="protein sequence ID" value="PFH38310.1"/>
    <property type="molecule type" value="Genomic_DNA"/>
</dbReference>
<dbReference type="AlphaFoldDB" id="A0A2A9MQI5"/>
<evidence type="ECO:0000256" key="1">
    <source>
        <dbReference type="SAM" id="MobiDB-lite"/>
    </source>
</evidence>
<dbReference type="KEGG" id="bbes:BESB_006510"/>
<feature type="region of interest" description="Disordered" evidence="1">
    <location>
        <begin position="1"/>
        <end position="98"/>
    </location>
</feature>
<accession>A0A2A9MQI5</accession>
<protein>
    <submittedName>
        <fullName evidence="2">Uncharacterized protein</fullName>
    </submittedName>
</protein>